<feature type="repeat" description="TPR" evidence="1">
    <location>
        <begin position="440"/>
        <end position="473"/>
    </location>
</feature>
<evidence type="ECO:0000256" key="1">
    <source>
        <dbReference type="PROSITE-ProRule" id="PRU00339"/>
    </source>
</evidence>
<accession>F4KMC3</accession>
<dbReference type="HOGENOM" id="CLU_026852_0_0_10"/>
<dbReference type="Pfam" id="PF13181">
    <property type="entry name" value="TPR_8"/>
    <property type="match status" value="1"/>
</dbReference>
<dbReference type="SUPFAM" id="SSF103088">
    <property type="entry name" value="OmpA-like"/>
    <property type="match status" value="1"/>
</dbReference>
<evidence type="ECO:0000256" key="2">
    <source>
        <dbReference type="PROSITE-ProRule" id="PRU00473"/>
    </source>
</evidence>
<dbReference type="AlphaFoldDB" id="F4KMC3"/>
<dbReference type="GO" id="GO:0016020">
    <property type="term" value="C:membrane"/>
    <property type="evidence" value="ECO:0007669"/>
    <property type="project" value="UniProtKB-UniRule"/>
</dbReference>
<dbReference type="PROSITE" id="PS50005">
    <property type="entry name" value="TPR"/>
    <property type="match status" value="1"/>
</dbReference>
<evidence type="ECO:0000256" key="3">
    <source>
        <dbReference type="SAM" id="SignalP"/>
    </source>
</evidence>
<dbReference type="Pfam" id="PF00691">
    <property type="entry name" value="OmpA"/>
    <property type="match status" value="1"/>
</dbReference>
<dbReference type="InterPro" id="IPR024480">
    <property type="entry name" value="DUF3868"/>
</dbReference>
<gene>
    <name evidence="5" type="ordered locus">Poras_0288</name>
</gene>
<feature type="domain" description="OmpA-like" evidence="4">
    <location>
        <begin position="189"/>
        <end position="357"/>
    </location>
</feature>
<feature type="chain" id="PRO_5003311765" evidence="3">
    <location>
        <begin position="24"/>
        <end position="488"/>
    </location>
</feature>
<evidence type="ECO:0000313" key="6">
    <source>
        <dbReference type="Proteomes" id="UP000006545"/>
    </source>
</evidence>
<keyword evidence="6" id="KW-1185">Reference proteome</keyword>
<dbReference type="eggNOG" id="COG2885">
    <property type="taxonomic scope" value="Bacteria"/>
</dbReference>
<dbReference type="Gene3D" id="3.30.1330.60">
    <property type="entry name" value="OmpA-like domain"/>
    <property type="match status" value="1"/>
</dbReference>
<dbReference type="Gene3D" id="1.25.40.10">
    <property type="entry name" value="Tetratricopeptide repeat domain"/>
    <property type="match status" value="1"/>
</dbReference>
<dbReference type="KEGG" id="pah:Poras_0288"/>
<dbReference type="STRING" id="879243.Poras_0288"/>
<dbReference type="InterPro" id="IPR019734">
    <property type="entry name" value="TPR_rpt"/>
</dbReference>
<sequence>MNKIKYALVAISLLLTLPAALKAQSPYIHQISVDHLEVSKATDIVTVQMEIVLDGLNLRSNDLLRISPALRMKDSGEVVELLPPVQIEGRKRSIVQERKASTGIRDEWDTEALQSLRRKNGTAQRVTYSYTIPRKEWMSQTDLLLVERVYGCADCFKLEETQVLRTPFLTDPYQPNYQLSYIVPKVEPVKARADKHTAVLNFRCDKHDLDPNYKSNGQILSEVRKVMDEITGDENIKVTQLSIVGYASPEGSFNHNKALAERRSNSFAQYLAQRYHLPTNQLHVSGYGEDWVKTREVIEASSIQDKDEILRIIDEVANPDARDAHLKRLSRGETYQIMLRDYYPQIRRTEYTVAYEVKAFDVAEAREVIKVNPRLLSLNEMYLVAKSYPANSPEFKQVFDIATRMYPDEPVAIINASASDIEAGSYQVAIDRLSKLQHDPSALNNIGIAYSKLGNYEQAKSYLEQAKAQGSQEAAANLVELEKLLQSL</sequence>
<reference evidence="6" key="1">
    <citation type="submission" date="2011-04" db="EMBL/GenBank/DDBJ databases">
        <title>The complete genome of Porphyromonas asaccharolytica DSM 20707.</title>
        <authorList>
            <person name="Lucas S."/>
            <person name="Han J."/>
            <person name="Lapidus A."/>
            <person name="Bruce D."/>
            <person name="Goodwin L."/>
            <person name="Pitluck S."/>
            <person name="Peters L."/>
            <person name="Kyrpides N."/>
            <person name="Mavromatis K."/>
            <person name="Ivanova N."/>
            <person name="Ovchinnikova G."/>
            <person name="Pagani I."/>
            <person name="Lu M."/>
            <person name="Detter J.C."/>
            <person name="Tapia R."/>
            <person name="Han C."/>
            <person name="Land M."/>
            <person name="Hauser L."/>
            <person name="Markowitz V."/>
            <person name="Cheng J.-F."/>
            <person name="Hugenholtz P."/>
            <person name="Woyke T."/>
            <person name="Wu D."/>
            <person name="Gronow S."/>
            <person name="Wellnitz S."/>
            <person name="Brambilla E."/>
            <person name="Klenk H.-P."/>
            <person name="Eisen J.A."/>
        </authorList>
    </citation>
    <scope>NUCLEOTIDE SEQUENCE [LARGE SCALE GENOMIC DNA]</scope>
    <source>
        <strain evidence="6">ATCC 25260 / DSM 20707 / VPI 4198</strain>
    </source>
</reference>
<dbReference type="Proteomes" id="UP000006545">
    <property type="component" value="Chromosome"/>
</dbReference>
<dbReference type="OrthoDB" id="1100173at2"/>
<dbReference type="InterPro" id="IPR006665">
    <property type="entry name" value="OmpA-like"/>
</dbReference>
<keyword evidence="3" id="KW-0732">Signal</keyword>
<evidence type="ECO:0000259" key="4">
    <source>
        <dbReference type="PROSITE" id="PS51123"/>
    </source>
</evidence>
<protein>
    <submittedName>
        <fullName evidence="5">Tetratricopeptide TPR_1 repeat-containing protein</fullName>
    </submittedName>
</protein>
<keyword evidence="1" id="KW-0802">TPR repeat</keyword>
<keyword evidence="2" id="KW-0472">Membrane</keyword>
<proteinExistence type="predicted"/>
<organism evidence="5 6">
    <name type="scientific">Porphyromonas asaccharolytica (strain ATCC 25260 / DSM 20707 / BCRC 10618 / CCUG 7834 / JCM 6326 / LMG 13178 / VPI 4198 / B440)</name>
    <name type="common">Bacteroides asaccharolyticus</name>
    <dbReference type="NCBI Taxonomy" id="879243"/>
    <lineage>
        <taxon>Bacteria</taxon>
        <taxon>Pseudomonadati</taxon>
        <taxon>Bacteroidota</taxon>
        <taxon>Bacteroidia</taxon>
        <taxon>Bacteroidales</taxon>
        <taxon>Porphyromonadaceae</taxon>
        <taxon>Porphyromonas</taxon>
    </lineage>
</organism>
<dbReference type="SMART" id="SM00028">
    <property type="entry name" value="TPR"/>
    <property type="match status" value="1"/>
</dbReference>
<dbReference type="RefSeq" id="WP_004331308.1">
    <property type="nucleotide sequence ID" value="NC_015501.1"/>
</dbReference>
<dbReference type="InterPro" id="IPR011990">
    <property type="entry name" value="TPR-like_helical_dom_sf"/>
</dbReference>
<dbReference type="EMBL" id="CP002689">
    <property type="protein sequence ID" value="AEE12242.1"/>
    <property type="molecule type" value="Genomic_DNA"/>
</dbReference>
<dbReference type="InterPro" id="IPR036737">
    <property type="entry name" value="OmpA-like_sf"/>
</dbReference>
<dbReference type="PROSITE" id="PS51123">
    <property type="entry name" value="OMPA_2"/>
    <property type="match status" value="1"/>
</dbReference>
<dbReference type="SUPFAM" id="SSF48452">
    <property type="entry name" value="TPR-like"/>
    <property type="match status" value="1"/>
</dbReference>
<feature type="signal peptide" evidence="3">
    <location>
        <begin position="1"/>
        <end position="23"/>
    </location>
</feature>
<dbReference type="Pfam" id="PF12984">
    <property type="entry name" value="DUF3868"/>
    <property type="match status" value="1"/>
</dbReference>
<evidence type="ECO:0000313" key="5">
    <source>
        <dbReference type="EMBL" id="AEE12242.1"/>
    </source>
</evidence>
<name>F4KMC3_PORAD</name>